<proteinExistence type="predicted"/>
<keyword evidence="4" id="KW-1185">Reference proteome</keyword>
<sequence length="507" mass="58485">MEVSWMCDMMCGNPAILICHCDSKSTSLCMICLSIHYSNNPKAIHVQTPISSATLQGNSLCEICNGEPEFVCLCKGNSKYLCRACRIVHIDNEPTASHYFEKIDSQEFIHCRDDIDQYLKKKKVLENIQLKLNKNIKKVSNYKEELETEKIKTLKLIENIFSRKFMEADSIENELTEMRKNIFAGQVKTKESGNWTYQPAYEISLETLEAAYENIRDIYYKIDAENLTKHIGYTSQIFYERYEEIQTEPVFLQGASHNLAKYDIARNEMNISEIEGEPFNYRSAWCVLPNGSIFLCGGQSSEGELSSTYILDQKLKTSTPVESMISPRKYHGVCYHNDYIYVFGGKFGGKLKSSERFSPIKQRWEMLPNSLYPHCHVSTLVLGNKILIAGYSRFIEIFDTDSLSYEETLYLPESTCRMSMFSMKGEIYLMIRSSLYKIDLLLSELTLIHVFDIDIILWFPSKPIENSTKIYFFSVSPAVVKLLSWGYETLYSLDLENYNLNELQVLG</sequence>
<comment type="caution">
    <text evidence="3">The sequence shown here is derived from an EMBL/GenBank/DDBJ whole genome shotgun (WGS) entry which is preliminary data.</text>
</comment>
<evidence type="ECO:0000256" key="2">
    <source>
        <dbReference type="ARBA" id="ARBA00022737"/>
    </source>
</evidence>
<reference evidence="3" key="1">
    <citation type="submission" date="2021-09" db="EMBL/GenBank/DDBJ databases">
        <authorList>
            <consortium name="AG Swart"/>
            <person name="Singh M."/>
            <person name="Singh A."/>
            <person name="Seah K."/>
            <person name="Emmerich C."/>
        </authorList>
    </citation>
    <scope>NUCLEOTIDE SEQUENCE</scope>
    <source>
        <strain evidence="3">ATCC30299</strain>
    </source>
</reference>
<gene>
    <name evidence="3" type="ORF">BSTOLATCC_MIC9903</name>
</gene>
<protein>
    <recommendedName>
        <fullName evidence="5">B box-type domain-containing protein</fullName>
    </recommendedName>
</protein>
<dbReference type="Gene3D" id="2.120.10.80">
    <property type="entry name" value="Kelch-type beta propeller"/>
    <property type="match status" value="1"/>
</dbReference>
<dbReference type="PANTHER" id="PTHR24412">
    <property type="entry name" value="KELCH PROTEIN"/>
    <property type="match status" value="1"/>
</dbReference>
<dbReference type="SMART" id="SM00612">
    <property type="entry name" value="Kelch"/>
    <property type="match status" value="2"/>
</dbReference>
<dbReference type="Pfam" id="PF01344">
    <property type="entry name" value="Kelch_1"/>
    <property type="match status" value="1"/>
</dbReference>
<dbReference type="SUPFAM" id="SSF117281">
    <property type="entry name" value="Kelch motif"/>
    <property type="match status" value="1"/>
</dbReference>
<accession>A0AAU9IK20</accession>
<name>A0AAU9IK20_9CILI</name>
<evidence type="ECO:0008006" key="5">
    <source>
        <dbReference type="Google" id="ProtNLM"/>
    </source>
</evidence>
<keyword evidence="2" id="KW-0677">Repeat</keyword>
<dbReference type="Proteomes" id="UP001162131">
    <property type="component" value="Unassembled WGS sequence"/>
</dbReference>
<dbReference type="InterPro" id="IPR015915">
    <property type="entry name" value="Kelch-typ_b-propeller"/>
</dbReference>
<dbReference type="AlphaFoldDB" id="A0AAU9IK20"/>
<dbReference type="PANTHER" id="PTHR24412:SF497">
    <property type="entry name" value="KELCH-LIKE PROTEIN 18"/>
    <property type="match status" value="1"/>
</dbReference>
<dbReference type="EMBL" id="CAJZBQ010000011">
    <property type="protein sequence ID" value="CAG9314106.1"/>
    <property type="molecule type" value="Genomic_DNA"/>
</dbReference>
<evidence type="ECO:0000313" key="3">
    <source>
        <dbReference type="EMBL" id="CAG9314106.1"/>
    </source>
</evidence>
<keyword evidence="1" id="KW-0880">Kelch repeat</keyword>
<organism evidence="3 4">
    <name type="scientific">Blepharisma stoltei</name>
    <dbReference type="NCBI Taxonomy" id="1481888"/>
    <lineage>
        <taxon>Eukaryota</taxon>
        <taxon>Sar</taxon>
        <taxon>Alveolata</taxon>
        <taxon>Ciliophora</taxon>
        <taxon>Postciliodesmatophora</taxon>
        <taxon>Heterotrichea</taxon>
        <taxon>Heterotrichida</taxon>
        <taxon>Blepharismidae</taxon>
        <taxon>Blepharisma</taxon>
    </lineage>
</organism>
<evidence type="ECO:0000313" key="4">
    <source>
        <dbReference type="Proteomes" id="UP001162131"/>
    </source>
</evidence>
<dbReference type="InterPro" id="IPR006652">
    <property type="entry name" value="Kelch_1"/>
</dbReference>
<evidence type="ECO:0000256" key="1">
    <source>
        <dbReference type="ARBA" id="ARBA00022441"/>
    </source>
</evidence>